<dbReference type="SUPFAM" id="SSF53335">
    <property type="entry name" value="S-adenosyl-L-methionine-dependent methyltransferases"/>
    <property type="match status" value="1"/>
</dbReference>
<name>A0A2J6Q056_9HELO</name>
<organism evidence="2 3">
    <name type="scientific">Hyaloscypha hepaticicola</name>
    <dbReference type="NCBI Taxonomy" id="2082293"/>
    <lineage>
        <taxon>Eukaryota</taxon>
        <taxon>Fungi</taxon>
        <taxon>Dikarya</taxon>
        <taxon>Ascomycota</taxon>
        <taxon>Pezizomycotina</taxon>
        <taxon>Leotiomycetes</taxon>
        <taxon>Helotiales</taxon>
        <taxon>Hyaloscyphaceae</taxon>
        <taxon>Hyaloscypha</taxon>
    </lineage>
</organism>
<protein>
    <recommendedName>
        <fullName evidence="1">Methyltransferase domain-containing protein</fullName>
    </recommendedName>
</protein>
<dbReference type="Gene3D" id="3.40.50.150">
    <property type="entry name" value="Vaccinia Virus protein VP39"/>
    <property type="match status" value="1"/>
</dbReference>
<evidence type="ECO:0000313" key="3">
    <source>
        <dbReference type="Proteomes" id="UP000235672"/>
    </source>
</evidence>
<dbReference type="InterPro" id="IPR041698">
    <property type="entry name" value="Methyltransf_25"/>
</dbReference>
<gene>
    <name evidence="2" type="ORF">NA56DRAFT_660381</name>
</gene>
<dbReference type="CDD" id="cd02440">
    <property type="entry name" value="AdoMet_MTases"/>
    <property type="match status" value="1"/>
</dbReference>
<dbReference type="EMBL" id="KZ613488">
    <property type="protein sequence ID" value="PMD19671.1"/>
    <property type="molecule type" value="Genomic_DNA"/>
</dbReference>
<dbReference type="InterPro" id="IPR029063">
    <property type="entry name" value="SAM-dependent_MTases_sf"/>
</dbReference>
<accession>A0A2J6Q056</accession>
<dbReference type="AlphaFoldDB" id="A0A2J6Q056"/>
<reference evidence="2 3" key="1">
    <citation type="submission" date="2016-05" db="EMBL/GenBank/DDBJ databases">
        <title>A degradative enzymes factory behind the ericoid mycorrhizal symbiosis.</title>
        <authorList>
            <consortium name="DOE Joint Genome Institute"/>
            <person name="Martino E."/>
            <person name="Morin E."/>
            <person name="Grelet G."/>
            <person name="Kuo A."/>
            <person name="Kohler A."/>
            <person name="Daghino S."/>
            <person name="Barry K."/>
            <person name="Choi C."/>
            <person name="Cichocki N."/>
            <person name="Clum A."/>
            <person name="Copeland A."/>
            <person name="Hainaut M."/>
            <person name="Haridas S."/>
            <person name="Labutti K."/>
            <person name="Lindquist E."/>
            <person name="Lipzen A."/>
            <person name="Khouja H.-R."/>
            <person name="Murat C."/>
            <person name="Ohm R."/>
            <person name="Olson A."/>
            <person name="Spatafora J."/>
            <person name="Veneault-Fourrey C."/>
            <person name="Henrissat B."/>
            <person name="Grigoriev I."/>
            <person name="Martin F."/>
            <person name="Perotto S."/>
        </authorList>
    </citation>
    <scope>NUCLEOTIDE SEQUENCE [LARGE SCALE GENOMIC DNA]</scope>
    <source>
        <strain evidence="2 3">UAMH 7357</strain>
    </source>
</reference>
<sequence>MSDNDTAGSWRTFGHQILDKLPGKVMGSPNLPGMPGKQSTQKIQGPVGLKVLISSFLGNLGNPDALGPSIYSCEFRKREVAAGSLMKQGKLISRDNLLRGSGELRGGRLIAFSEPRGIMAEPQDSNPDVFPHGVVEIPERQDSNTLRMASQTDLLNGLDEQHIMTTKTLGFLIHPNIPITSATLKIADIGTGTGIWLLDVAKTLPSTCQLTGFDVTSSAFPPSQTLPPNVTFKIQDMLLPFPATELGTYDIVAVRFVSVATSRSDWARAIENFLTLLKPGGWLQWIDSCNFALYNTVAGTSRRACQEIYDGLEPFRQKEDVVIGMMMREPRNVRRQDVFREKGLVDVHEDVFSTDRLRDPELKLRESGTRNVIVCFGQCLEELVGVEASGWSKERIERLKEQAMKEIDQGIYHTLDQVCIIGREAP</sequence>
<dbReference type="Proteomes" id="UP000235672">
    <property type="component" value="Unassembled WGS sequence"/>
</dbReference>
<evidence type="ECO:0000259" key="1">
    <source>
        <dbReference type="Pfam" id="PF13649"/>
    </source>
</evidence>
<proteinExistence type="predicted"/>
<dbReference type="Pfam" id="PF13649">
    <property type="entry name" value="Methyltransf_25"/>
    <property type="match status" value="1"/>
</dbReference>
<feature type="domain" description="Methyltransferase" evidence="1">
    <location>
        <begin position="186"/>
        <end position="281"/>
    </location>
</feature>
<dbReference type="OrthoDB" id="184880at2759"/>
<dbReference type="STRING" id="1745343.A0A2J6Q056"/>
<evidence type="ECO:0000313" key="2">
    <source>
        <dbReference type="EMBL" id="PMD19671.1"/>
    </source>
</evidence>
<keyword evidence="3" id="KW-1185">Reference proteome</keyword>